<reference evidence="2 3" key="1">
    <citation type="submission" date="2016-08" db="EMBL/GenBank/DDBJ databases">
        <title>Genomes of anaerobic fungi encode conserved fungal cellulosomes for biomass hydrolysis.</title>
        <authorList>
            <consortium name="DOE Joint Genome Institute"/>
            <person name="Haitjema C.H."/>
            <person name="Gilmore S.P."/>
            <person name="Henske J.K."/>
            <person name="Solomon K.V."/>
            <person name="De Groot R."/>
            <person name="Kuo A."/>
            <person name="Mondo S.J."/>
            <person name="Salamov A.A."/>
            <person name="Labutti K."/>
            <person name="Zhao Z."/>
            <person name="Chiniquy J."/>
            <person name="Barry K."/>
            <person name="Brewer H.M."/>
            <person name="Purvine S.O."/>
            <person name="Wright A.T."/>
            <person name="Boxma B."/>
            <person name="Van Alen T."/>
            <person name="Hackstein J.H."/>
            <person name="Baker S.E."/>
            <person name="Grigoriev I.V."/>
            <person name="O'Malley M.A."/>
        </authorList>
    </citation>
    <scope>NUCLEOTIDE SEQUENCE [LARGE SCALE GENOMIC DNA]</scope>
    <source>
        <strain evidence="3">finn</strain>
    </source>
</reference>
<keyword evidence="3" id="KW-1185">Reference proteome</keyword>
<gene>
    <name evidence="2" type="ORF">BCR36DRAFT_222943</name>
</gene>
<organism evidence="2 3">
    <name type="scientific">Piromyces finnis</name>
    <dbReference type="NCBI Taxonomy" id="1754191"/>
    <lineage>
        <taxon>Eukaryota</taxon>
        <taxon>Fungi</taxon>
        <taxon>Fungi incertae sedis</taxon>
        <taxon>Chytridiomycota</taxon>
        <taxon>Chytridiomycota incertae sedis</taxon>
        <taxon>Neocallimastigomycetes</taxon>
        <taxon>Neocallimastigales</taxon>
        <taxon>Neocallimastigaceae</taxon>
        <taxon>Piromyces</taxon>
    </lineage>
</organism>
<accession>A0A1Y1VIL6</accession>
<feature type="transmembrane region" description="Helical" evidence="1">
    <location>
        <begin position="79"/>
        <end position="101"/>
    </location>
</feature>
<name>A0A1Y1VIL6_9FUNG</name>
<dbReference type="Proteomes" id="UP000193719">
    <property type="component" value="Unassembled WGS sequence"/>
</dbReference>
<dbReference type="AlphaFoldDB" id="A0A1Y1VIL6"/>
<dbReference type="OrthoDB" id="10540190at2759"/>
<evidence type="ECO:0008006" key="4">
    <source>
        <dbReference type="Google" id="ProtNLM"/>
    </source>
</evidence>
<feature type="non-terminal residue" evidence="2">
    <location>
        <position position="464"/>
    </location>
</feature>
<keyword evidence="1" id="KW-0812">Transmembrane</keyword>
<sequence length="464" mass="54209">NVARFLRLTFLQSKDRFRSNILNLKYFNSVGSSSFQIMEYTSDASLECGKEVPATNIEKISFEPSLYYKIINKITQGTIGACIVTIPTVLFIIYCIFLTFIKWDILKNGLCSVDATYMNKIFYYGFMLYVVALPFVGYQTFKYSHTIRKFDYISYVICLLIGFGTLFLESFVVITNNYLYEVLGLSSIFMFAGAQFGAIVIPLIEVHIEKKKKKDNLLSLNKYEFQKLIMDYNYFDMLREFAIQLFCVEVVLFWEMNFELLYKLNRYLLSKKKIILEKDIKKGKSMKTSGRQESSTNVLKTSLDGEYSRKNSQTDDARSDYSFKFKRNVSNIIKSCDVDINRKNSQDADAILLSLNHNEFNNKYQNFENLKETHHLGKRAQLLKKYLLDLNNVSAIYISSECLSFHNDDFPIEFNKEFKATYDKLYQLFMDINAPALLNIKENTINDIKERLSKGDYSFDMYMD</sequence>
<proteinExistence type="predicted"/>
<protein>
    <recommendedName>
        <fullName evidence="4">RGS domain-containing protein</fullName>
    </recommendedName>
</protein>
<feature type="transmembrane region" description="Helical" evidence="1">
    <location>
        <begin position="153"/>
        <end position="174"/>
    </location>
</feature>
<keyword evidence="1" id="KW-0472">Membrane</keyword>
<feature type="non-terminal residue" evidence="2">
    <location>
        <position position="1"/>
    </location>
</feature>
<evidence type="ECO:0000313" key="3">
    <source>
        <dbReference type="Proteomes" id="UP000193719"/>
    </source>
</evidence>
<feature type="transmembrane region" description="Helical" evidence="1">
    <location>
        <begin position="180"/>
        <end position="204"/>
    </location>
</feature>
<comment type="caution">
    <text evidence="2">The sequence shown here is derived from an EMBL/GenBank/DDBJ whole genome shotgun (WGS) entry which is preliminary data.</text>
</comment>
<evidence type="ECO:0000256" key="1">
    <source>
        <dbReference type="SAM" id="Phobius"/>
    </source>
</evidence>
<dbReference type="EMBL" id="MCFH01000006">
    <property type="protein sequence ID" value="ORX57244.1"/>
    <property type="molecule type" value="Genomic_DNA"/>
</dbReference>
<keyword evidence="1" id="KW-1133">Transmembrane helix</keyword>
<evidence type="ECO:0000313" key="2">
    <source>
        <dbReference type="EMBL" id="ORX57244.1"/>
    </source>
</evidence>
<reference evidence="2 3" key="2">
    <citation type="submission" date="2016-08" db="EMBL/GenBank/DDBJ databases">
        <title>Pervasive Adenine N6-methylation of Active Genes in Fungi.</title>
        <authorList>
            <consortium name="DOE Joint Genome Institute"/>
            <person name="Mondo S.J."/>
            <person name="Dannebaum R.O."/>
            <person name="Kuo R.C."/>
            <person name="Labutti K."/>
            <person name="Haridas S."/>
            <person name="Kuo A."/>
            <person name="Salamov A."/>
            <person name="Ahrendt S.R."/>
            <person name="Lipzen A."/>
            <person name="Sullivan W."/>
            <person name="Andreopoulos W.B."/>
            <person name="Clum A."/>
            <person name="Lindquist E."/>
            <person name="Daum C."/>
            <person name="Ramamoorthy G.K."/>
            <person name="Gryganskyi A."/>
            <person name="Culley D."/>
            <person name="Magnuson J.K."/>
            <person name="James T.Y."/>
            <person name="O'Malley M.A."/>
            <person name="Stajich J.E."/>
            <person name="Spatafora J.W."/>
            <person name="Visel A."/>
            <person name="Grigoriev I.V."/>
        </authorList>
    </citation>
    <scope>NUCLEOTIDE SEQUENCE [LARGE SCALE GENOMIC DNA]</scope>
    <source>
        <strain evidence="3">finn</strain>
    </source>
</reference>
<feature type="transmembrane region" description="Helical" evidence="1">
    <location>
        <begin position="121"/>
        <end position="141"/>
    </location>
</feature>